<name>A0ACB7GJ51_MANES</name>
<proteinExistence type="predicted"/>
<gene>
    <name evidence="1" type="ORF">MANES_13G015900v8</name>
</gene>
<protein>
    <submittedName>
        <fullName evidence="1">Uncharacterized protein</fullName>
    </submittedName>
</protein>
<keyword evidence="2" id="KW-1185">Reference proteome</keyword>
<accession>A0ACB7GJ51</accession>
<dbReference type="EMBL" id="CM004399">
    <property type="protein sequence ID" value="KAG8640021.1"/>
    <property type="molecule type" value="Genomic_DNA"/>
</dbReference>
<organism evidence="1 2">
    <name type="scientific">Manihot esculenta</name>
    <name type="common">Cassava</name>
    <name type="synonym">Jatropha manihot</name>
    <dbReference type="NCBI Taxonomy" id="3983"/>
    <lineage>
        <taxon>Eukaryota</taxon>
        <taxon>Viridiplantae</taxon>
        <taxon>Streptophyta</taxon>
        <taxon>Embryophyta</taxon>
        <taxon>Tracheophyta</taxon>
        <taxon>Spermatophyta</taxon>
        <taxon>Magnoliopsida</taxon>
        <taxon>eudicotyledons</taxon>
        <taxon>Gunneridae</taxon>
        <taxon>Pentapetalae</taxon>
        <taxon>rosids</taxon>
        <taxon>fabids</taxon>
        <taxon>Malpighiales</taxon>
        <taxon>Euphorbiaceae</taxon>
        <taxon>Crotonoideae</taxon>
        <taxon>Manihoteae</taxon>
        <taxon>Manihot</taxon>
    </lineage>
</organism>
<evidence type="ECO:0000313" key="2">
    <source>
        <dbReference type="Proteomes" id="UP000091857"/>
    </source>
</evidence>
<sequence length="841" mass="93649">MESDSDSDGSHISATPPRNSKPPTLPPPPPPQPLPQALSSSHRSRTRAQTSFGAENPPKSLTKSPPKPTQDEPAPNFSPLSTLPFQIRRPFIQNRPTVPISLSIETLPAGYFSKSASFSKIHRPSLNFESTENDCGPPKSAGANSTDCVSQGNKPNSFKKHPNLIGTNAPLPPAKLRKCSASEGNFVKLNMNRSKRKFMNKKATRKTGYGSSGFKSYRRSKRKQKAQSDADQEDGLICEITEKKPKRAKGSELIEEAVLAAQNNASDENLVRLLNVMYGFDSFRDGQLEAIKMVLDGKSTMLVLPTGAGKSLCYQIPAMLLQGITLVVSPLVALMIDQLKQLPPELQGGLLSSSQTSQEAAETFRLVKEGAIKVLFISPERFLNAEFLSNFSSISISLLVVDEAHCISEWSHNFRPSFMRLRAPLLRARLNVQCFLAMTATATSTTLNAVMSALEISSANLIQKPHLRDNLQLSVSLSGNRMKDLLRLIKSSPFMEVQSIIIYCKFQEIGRAGRDGRLSYCHLFFDDTTYYKLRSLSHSEGVDEYAVSKFLCQVFTNGKHGKICSLIKESASREFDMKEEVMLTLLTQLELGEVQYLHLLPELNVTCSLNFYKTTPVLLADKDIVVSAILKKSETRQGQYVFDLPTVSNSIGFTTIDLLNHIQNLKLKGEITYEVNNPAYCYSIVKVPEDFCSLSAHLTRWLSEVERLKVQKLDAMFNAAVFAVNDCKKMQGCSDSQHTHCLQRKILDYFREDGQCDISNPMHKSSPFLRADIKVFLQSNSQAKFTPRAIARIMHGIPSPAYPSTTWSKTHFWGRYTQIDFQVVMEAAKAELMNFVGKNAL</sequence>
<dbReference type="Proteomes" id="UP000091857">
    <property type="component" value="Chromosome 13"/>
</dbReference>
<comment type="caution">
    <text evidence="1">The sequence shown here is derived from an EMBL/GenBank/DDBJ whole genome shotgun (WGS) entry which is preliminary data.</text>
</comment>
<reference evidence="2" key="1">
    <citation type="journal article" date="2016" name="Nat. Biotechnol.">
        <title>Sequencing wild and cultivated cassava and related species reveals extensive interspecific hybridization and genetic diversity.</title>
        <authorList>
            <person name="Bredeson J.V."/>
            <person name="Lyons J.B."/>
            <person name="Prochnik S.E."/>
            <person name="Wu G.A."/>
            <person name="Ha C.M."/>
            <person name="Edsinger-Gonzales E."/>
            <person name="Grimwood J."/>
            <person name="Schmutz J."/>
            <person name="Rabbi I.Y."/>
            <person name="Egesi C."/>
            <person name="Nauluvula P."/>
            <person name="Lebot V."/>
            <person name="Ndunguru J."/>
            <person name="Mkamilo G."/>
            <person name="Bart R.S."/>
            <person name="Setter T.L."/>
            <person name="Gleadow R.M."/>
            <person name="Kulakow P."/>
            <person name="Ferguson M.E."/>
            <person name="Rounsley S."/>
            <person name="Rokhsar D.S."/>
        </authorList>
    </citation>
    <scope>NUCLEOTIDE SEQUENCE [LARGE SCALE GENOMIC DNA]</scope>
    <source>
        <strain evidence="2">cv. AM560-2</strain>
    </source>
</reference>
<evidence type="ECO:0000313" key="1">
    <source>
        <dbReference type="EMBL" id="KAG8640021.1"/>
    </source>
</evidence>